<dbReference type="PANTHER" id="PTHR14305">
    <property type="entry name" value="E3 UBIQUITIN-PROTEIN LIGASE CCNB1IP1"/>
    <property type="match status" value="1"/>
</dbReference>
<feature type="compositionally biased region" description="Polar residues" evidence="5">
    <location>
        <begin position="9"/>
        <end position="20"/>
    </location>
</feature>
<dbReference type="PROSITE" id="PS50089">
    <property type="entry name" value="ZF_RING_2"/>
    <property type="match status" value="1"/>
</dbReference>
<dbReference type="EMBL" id="CALTRL010005169">
    <property type="protein sequence ID" value="CAH7684086.1"/>
    <property type="molecule type" value="Genomic_DNA"/>
</dbReference>
<keyword evidence="8" id="KW-1185">Reference proteome</keyword>
<dbReference type="InterPro" id="IPR013083">
    <property type="entry name" value="Znf_RING/FYVE/PHD"/>
</dbReference>
<feature type="region of interest" description="Disordered" evidence="5">
    <location>
        <begin position="1"/>
        <end position="25"/>
    </location>
</feature>
<keyword evidence="2 4" id="KW-0863">Zinc-finger</keyword>
<dbReference type="GO" id="GO:0008270">
    <property type="term" value="F:zinc ion binding"/>
    <property type="evidence" value="ECO:0007669"/>
    <property type="project" value="UniProtKB-KW"/>
</dbReference>
<dbReference type="InterPro" id="IPR042448">
    <property type="entry name" value="CCNB1IP1"/>
</dbReference>
<dbReference type="InterPro" id="IPR017907">
    <property type="entry name" value="Znf_RING_CS"/>
</dbReference>
<dbReference type="CDD" id="cd16449">
    <property type="entry name" value="RING-HC"/>
    <property type="match status" value="1"/>
</dbReference>
<keyword evidence="3" id="KW-0862">Zinc</keyword>
<sequence length="415" mass="46899">MMKNKRTKLASNNNSKNQARSFDDYRRTGGEGDGLEVEGFGLRCNLCRKRLKVDGKAVVTNCLHIFCIDCANFQDCLSNPKTSHPTCPMCNVQLTQREDLVCTSLNPSQDYKSSVLSGLNPSTIFEITGKALNFWTYQQSLESRMSKDIFKRAQEIARASEIEKLKSDAHYRKEIKGAERALSHAKSKLNKFGESSSQVNHINPNSTNENHQAFGKRQGINQSSTPDIVPFEDSSRSRRYQPFEKNHIFYPLNTRNDGEVGTQVQVLEKSFGIPIDSRSENKVRSRGSTSSFSTLDAVEDYSQVREFDAAIRSNHRPRLDSKTKYYKHRANQNDPKSVLNLNSDVTHRGLADRSRQTINGVLQDENLATRLPTSKSFHQSKVLPPGVSRSILPVPDVRYMNLDPDQRSRASGLNY</sequence>
<dbReference type="PROSITE" id="PS00518">
    <property type="entry name" value="ZF_RING_1"/>
    <property type="match status" value="1"/>
</dbReference>
<feature type="region of interest" description="Disordered" evidence="5">
    <location>
        <begin position="194"/>
        <end position="238"/>
    </location>
</feature>
<evidence type="ECO:0000256" key="4">
    <source>
        <dbReference type="PROSITE-ProRule" id="PRU00175"/>
    </source>
</evidence>
<dbReference type="GO" id="GO:0061630">
    <property type="term" value="F:ubiquitin protein ligase activity"/>
    <property type="evidence" value="ECO:0007669"/>
    <property type="project" value="InterPro"/>
</dbReference>
<proteinExistence type="predicted"/>
<gene>
    <name evidence="7" type="ORF">PPACK8108_LOCUS18064</name>
</gene>
<dbReference type="InterPro" id="IPR001841">
    <property type="entry name" value="Znf_RING"/>
</dbReference>
<keyword evidence="1" id="KW-0479">Metal-binding</keyword>
<evidence type="ECO:0000313" key="7">
    <source>
        <dbReference type="EMBL" id="CAH7684086.1"/>
    </source>
</evidence>
<dbReference type="GO" id="GO:0007131">
    <property type="term" value="P:reciprocal meiotic recombination"/>
    <property type="evidence" value="ECO:0007669"/>
    <property type="project" value="InterPro"/>
</dbReference>
<evidence type="ECO:0000256" key="5">
    <source>
        <dbReference type="SAM" id="MobiDB-lite"/>
    </source>
</evidence>
<protein>
    <submittedName>
        <fullName evidence="7">Expressed protein</fullName>
    </submittedName>
</protein>
<comment type="caution">
    <text evidence="7">The sequence shown here is derived from an EMBL/GenBank/DDBJ whole genome shotgun (WGS) entry which is preliminary data.</text>
</comment>
<evidence type="ECO:0000256" key="3">
    <source>
        <dbReference type="ARBA" id="ARBA00022833"/>
    </source>
</evidence>
<dbReference type="SMART" id="SM00184">
    <property type="entry name" value="RING"/>
    <property type="match status" value="1"/>
</dbReference>
<reference evidence="7" key="1">
    <citation type="submission" date="2022-06" db="EMBL/GenBank/DDBJ databases">
        <authorList>
            <consortium name="SYNGENTA / RWTH Aachen University"/>
        </authorList>
    </citation>
    <scope>NUCLEOTIDE SEQUENCE</scope>
</reference>
<evidence type="ECO:0000259" key="6">
    <source>
        <dbReference type="PROSITE" id="PS50089"/>
    </source>
</evidence>
<dbReference type="Gene3D" id="3.30.40.10">
    <property type="entry name" value="Zinc/RING finger domain, C3HC4 (zinc finger)"/>
    <property type="match status" value="1"/>
</dbReference>
<feature type="compositionally biased region" description="Polar residues" evidence="5">
    <location>
        <begin position="194"/>
        <end position="211"/>
    </location>
</feature>
<evidence type="ECO:0000256" key="1">
    <source>
        <dbReference type="ARBA" id="ARBA00022723"/>
    </source>
</evidence>
<evidence type="ECO:0000313" key="8">
    <source>
        <dbReference type="Proteomes" id="UP001153365"/>
    </source>
</evidence>
<feature type="domain" description="RING-type" evidence="6">
    <location>
        <begin position="44"/>
        <end position="91"/>
    </location>
</feature>
<name>A0AAV0BAK6_PHAPC</name>
<accession>A0AAV0BAK6</accession>
<dbReference type="GO" id="GO:0000795">
    <property type="term" value="C:synaptonemal complex"/>
    <property type="evidence" value="ECO:0007669"/>
    <property type="project" value="InterPro"/>
</dbReference>
<dbReference type="PANTHER" id="PTHR14305:SF0">
    <property type="entry name" value="E3 UBIQUITIN-PROTEIN LIGASE CCNB1IP1"/>
    <property type="match status" value="1"/>
</dbReference>
<organism evidence="7 8">
    <name type="scientific">Phakopsora pachyrhizi</name>
    <name type="common">Asian soybean rust disease fungus</name>
    <dbReference type="NCBI Taxonomy" id="170000"/>
    <lineage>
        <taxon>Eukaryota</taxon>
        <taxon>Fungi</taxon>
        <taxon>Dikarya</taxon>
        <taxon>Basidiomycota</taxon>
        <taxon>Pucciniomycotina</taxon>
        <taxon>Pucciniomycetes</taxon>
        <taxon>Pucciniales</taxon>
        <taxon>Phakopsoraceae</taxon>
        <taxon>Phakopsora</taxon>
    </lineage>
</organism>
<dbReference type="AlphaFoldDB" id="A0AAV0BAK6"/>
<dbReference type="SUPFAM" id="SSF57850">
    <property type="entry name" value="RING/U-box"/>
    <property type="match status" value="1"/>
</dbReference>
<evidence type="ECO:0000256" key="2">
    <source>
        <dbReference type="ARBA" id="ARBA00022771"/>
    </source>
</evidence>
<dbReference type="Proteomes" id="UP001153365">
    <property type="component" value="Unassembled WGS sequence"/>
</dbReference>